<reference evidence="8 9" key="1">
    <citation type="submission" date="2013-03" db="EMBL/GenBank/DDBJ databases">
        <title>The Genome Sequence of Cladophialophora carrionii CBS 160.54.</title>
        <authorList>
            <consortium name="The Broad Institute Genomics Platform"/>
            <person name="Cuomo C."/>
            <person name="de Hoog S."/>
            <person name="Gorbushina A."/>
            <person name="Walker B."/>
            <person name="Young S.K."/>
            <person name="Zeng Q."/>
            <person name="Gargeya S."/>
            <person name="Fitzgerald M."/>
            <person name="Haas B."/>
            <person name="Abouelleil A."/>
            <person name="Allen A.W."/>
            <person name="Alvarado L."/>
            <person name="Arachchi H.M."/>
            <person name="Berlin A.M."/>
            <person name="Chapman S.B."/>
            <person name="Gainer-Dewar J."/>
            <person name="Goldberg J."/>
            <person name="Griggs A."/>
            <person name="Gujja S."/>
            <person name="Hansen M."/>
            <person name="Howarth C."/>
            <person name="Imamovic A."/>
            <person name="Ireland A."/>
            <person name="Larimer J."/>
            <person name="McCowan C."/>
            <person name="Murphy C."/>
            <person name="Pearson M."/>
            <person name="Poon T.W."/>
            <person name="Priest M."/>
            <person name="Roberts A."/>
            <person name="Saif S."/>
            <person name="Shea T."/>
            <person name="Sisk P."/>
            <person name="Sykes S."/>
            <person name="Wortman J."/>
            <person name="Nusbaum C."/>
            <person name="Birren B."/>
        </authorList>
    </citation>
    <scope>NUCLEOTIDE SEQUENCE [LARGE SCALE GENOMIC DNA]</scope>
    <source>
        <strain evidence="8 9">CBS 160.54</strain>
    </source>
</reference>
<dbReference type="SUPFAM" id="SSF51197">
    <property type="entry name" value="Clavaminate synthase-like"/>
    <property type="match status" value="1"/>
</dbReference>
<dbReference type="PANTHER" id="PTHR20883">
    <property type="entry name" value="PHYTANOYL-COA DIOXYGENASE DOMAIN CONTAINING 1"/>
    <property type="match status" value="1"/>
</dbReference>
<proteinExistence type="inferred from homology"/>
<dbReference type="Gene3D" id="2.60.120.620">
    <property type="entry name" value="q2cbj1_9rhob like domain"/>
    <property type="match status" value="1"/>
</dbReference>
<dbReference type="HOGENOM" id="CLU_047725_0_1_1"/>
<sequence length="317" mass="34663">MAPVAVEDIVEAPVVSKKGAGLTNGAVQKPTLARYDANDPATTTDLLVEIIERDGGVIVENIISQELAGRIKSELKPYFDTDMVDPSGFFPHTTQRATGLLARSDGCVELAMNPTYINVANKLISSTFTYWTGQRQETVTAKPIISSTVGFRVNPGGRQQGLHRDDSDYHTRNCDMPMMLGCVTALTKTTAENGATIAIPGSHLWGPDRCPYDHEAIPAELEPGDAFIFVGNLYHAGGANITKDQARETVGIFLCKPTYRPAENQFLMVPPEKAKRLPPQAQRLLGYGICRPSLGFMEYQDPMRVLFGVEDEETVDM</sequence>
<evidence type="ECO:0000256" key="4">
    <source>
        <dbReference type="ARBA" id="ARBA00022723"/>
    </source>
</evidence>
<dbReference type="GO" id="GO:0046872">
    <property type="term" value="F:metal ion binding"/>
    <property type="evidence" value="ECO:0007669"/>
    <property type="project" value="UniProtKB-KW"/>
</dbReference>
<protein>
    <recommendedName>
        <fullName evidence="10">Phytanoyl-CoA dioxygenase</fullName>
    </recommendedName>
</protein>
<dbReference type="PANTHER" id="PTHR20883:SF45">
    <property type="entry name" value="PHYTANOYL-COA DIOXYGENASE FAMILY PROTEIN"/>
    <property type="match status" value="1"/>
</dbReference>
<evidence type="ECO:0000256" key="1">
    <source>
        <dbReference type="ARBA" id="ARBA00001962"/>
    </source>
</evidence>
<comment type="cofactor">
    <cofactor evidence="1">
        <name>Fe cation</name>
        <dbReference type="ChEBI" id="CHEBI:24875"/>
    </cofactor>
</comment>
<evidence type="ECO:0000256" key="3">
    <source>
        <dbReference type="ARBA" id="ARBA00011738"/>
    </source>
</evidence>
<dbReference type="Proteomes" id="UP000030678">
    <property type="component" value="Unassembled WGS sequence"/>
</dbReference>
<evidence type="ECO:0000313" key="9">
    <source>
        <dbReference type="Proteomes" id="UP000030678"/>
    </source>
</evidence>
<comment type="subunit">
    <text evidence="3">Homodimer.</text>
</comment>
<keyword evidence="7" id="KW-0408">Iron</keyword>
<evidence type="ECO:0000313" key="8">
    <source>
        <dbReference type="EMBL" id="ETI22602.1"/>
    </source>
</evidence>
<dbReference type="InterPro" id="IPR008775">
    <property type="entry name" value="Phytyl_CoA_dOase-like"/>
</dbReference>
<organism evidence="8 9">
    <name type="scientific">Cladophialophora carrionii CBS 160.54</name>
    <dbReference type="NCBI Taxonomy" id="1279043"/>
    <lineage>
        <taxon>Eukaryota</taxon>
        <taxon>Fungi</taxon>
        <taxon>Dikarya</taxon>
        <taxon>Ascomycota</taxon>
        <taxon>Pezizomycotina</taxon>
        <taxon>Eurotiomycetes</taxon>
        <taxon>Chaetothyriomycetidae</taxon>
        <taxon>Chaetothyriales</taxon>
        <taxon>Herpotrichiellaceae</taxon>
        <taxon>Cladophialophora</taxon>
    </lineage>
</organism>
<evidence type="ECO:0000256" key="2">
    <source>
        <dbReference type="ARBA" id="ARBA00005830"/>
    </source>
</evidence>
<dbReference type="GeneID" id="19985171"/>
<gene>
    <name evidence="8" type="ORF">G647_06678</name>
</gene>
<dbReference type="OrthoDB" id="445007at2759"/>
<evidence type="ECO:0000256" key="7">
    <source>
        <dbReference type="ARBA" id="ARBA00023004"/>
    </source>
</evidence>
<keyword evidence="6" id="KW-0560">Oxidoreductase</keyword>
<evidence type="ECO:0000256" key="6">
    <source>
        <dbReference type="ARBA" id="ARBA00023002"/>
    </source>
</evidence>
<comment type="similarity">
    <text evidence="2">Belongs to the PhyH family.</text>
</comment>
<evidence type="ECO:0008006" key="10">
    <source>
        <dbReference type="Google" id="ProtNLM"/>
    </source>
</evidence>
<name>V9D9G2_9EURO</name>
<keyword evidence="4" id="KW-0479">Metal-binding</keyword>
<dbReference type="GO" id="GO:0051213">
    <property type="term" value="F:dioxygenase activity"/>
    <property type="evidence" value="ECO:0007669"/>
    <property type="project" value="UniProtKB-KW"/>
</dbReference>
<dbReference type="Pfam" id="PF05721">
    <property type="entry name" value="PhyH"/>
    <property type="match status" value="1"/>
</dbReference>
<dbReference type="EMBL" id="KB822706">
    <property type="protein sequence ID" value="ETI22602.1"/>
    <property type="molecule type" value="Genomic_DNA"/>
</dbReference>
<evidence type="ECO:0000256" key="5">
    <source>
        <dbReference type="ARBA" id="ARBA00022964"/>
    </source>
</evidence>
<dbReference type="VEuPathDB" id="FungiDB:G647_06678"/>
<accession>V9D9G2</accession>
<dbReference type="RefSeq" id="XP_008729219.1">
    <property type="nucleotide sequence ID" value="XM_008730997.1"/>
</dbReference>
<dbReference type="AlphaFoldDB" id="V9D9G2"/>
<keyword evidence="5" id="KW-0223">Dioxygenase</keyword>